<name>A0A0C3DV27_9AGAM</name>
<keyword evidence="2" id="KW-1185">Reference proteome</keyword>
<dbReference type="InParanoid" id="A0A0C3DV27"/>
<reference evidence="2" key="2">
    <citation type="submission" date="2015-01" db="EMBL/GenBank/DDBJ databases">
        <title>Evolutionary Origins and Diversification of the Mycorrhizal Mutualists.</title>
        <authorList>
            <consortium name="DOE Joint Genome Institute"/>
            <consortium name="Mycorrhizal Genomics Consortium"/>
            <person name="Kohler A."/>
            <person name="Kuo A."/>
            <person name="Nagy L.G."/>
            <person name="Floudas D."/>
            <person name="Copeland A."/>
            <person name="Barry K.W."/>
            <person name="Cichocki N."/>
            <person name="Veneault-Fourrey C."/>
            <person name="LaButti K."/>
            <person name="Lindquist E.A."/>
            <person name="Lipzen A."/>
            <person name="Lundell T."/>
            <person name="Morin E."/>
            <person name="Murat C."/>
            <person name="Riley R."/>
            <person name="Ohm R."/>
            <person name="Sun H."/>
            <person name="Tunlid A."/>
            <person name="Henrissat B."/>
            <person name="Grigoriev I.V."/>
            <person name="Hibbett D.S."/>
            <person name="Martin F."/>
        </authorList>
    </citation>
    <scope>NUCLEOTIDE SEQUENCE [LARGE SCALE GENOMIC DNA]</scope>
    <source>
        <strain evidence="2">Foug A</strain>
    </source>
</reference>
<dbReference type="Proteomes" id="UP000053989">
    <property type="component" value="Unassembled WGS sequence"/>
</dbReference>
<reference evidence="1 2" key="1">
    <citation type="submission" date="2014-04" db="EMBL/GenBank/DDBJ databases">
        <authorList>
            <consortium name="DOE Joint Genome Institute"/>
            <person name="Kuo A."/>
            <person name="Kohler A."/>
            <person name="Nagy L.G."/>
            <person name="Floudas D."/>
            <person name="Copeland A."/>
            <person name="Barry K.W."/>
            <person name="Cichocki N."/>
            <person name="Veneault-Fourrey C."/>
            <person name="LaButti K."/>
            <person name="Lindquist E.A."/>
            <person name="Lipzen A."/>
            <person name="Lundell T."/>
            <person name="Morin E."/>
            <person name="Murat C."/>
            <person name="Sun H."/>
            <person name="Tunlid A."/>
            <person name="Henrissat B."/>
            <person name="Grigoriev I.V."/>
            <person name="Hibbett D.S."/>
            <person name="Martin F."/>
            <person name="Nordberg H.P."/>
            <person name="Cantor M.N."/>
            <person name="Hua S.X."/>
        </authorList>
    </citation>
    <scope>NUCLEOTIDE SEQUENCE [LARGE SCALE GENOMIC DNA]</scope>
    <source>
        <strain evidence="1 2">Foug A</strain>
    </source>
</reference>
<evidence type="ECO:0000313" key="1">
    <source>
        <dbReference type="EMBL" id="KIM59806.1"/>
    </source>
</evidence>
<sequence length="166" mass="17785">MFPCIQVSGLPSSISPLTLSWQQPLSHMPCVCFASSSSSFLNPDKFCSSSSPSSSTTLSESSSSEQSESGSYSLSVVNTTSIATAVMVILSVWWRFHLLLVGLASYIGLGLHINFLHAPNGIKVSELAIQTVFEPYENSWGTMVTLRTARNSAAKGTSLLTSSHFL</sequence>
<dbReference type="EMBL" id="KN822069">
    <property type="protein sequence ID" value="KIM59806.1"/>
    <property type="molecule type" value="Genomic_DNA"/>
</dbReference>
<organism evidence="1 2">
    <name type="scientific">Scleroderma citrinum Foug A</name>
    <dbReference type="NCBI Taxonomy" id="1036808"/>
    <lineage>
        <taxon>Eukaryota</taxon>
        <taxon>Fungi</taxon>
        <taxon>Dikarya</taxon>
        <taxon>Basidiomycota</taxon>
        <taxon>Agaricomycotina</taxon>
        <taxon>Agaricomycetes</taxon>
        <taxon>Agaricomycetidae</taxon>
        <taxon>Boletales</taxon>
        <taxon>Sclerodermatineae</taxon>
        <taxon>Sclerodermataceae</taxon>
        <taxon>Scleroderma</taxon>
    </lineage>
</organism>
<protein>
    <submittedName>
        <fullName evidence="1">Uncharacterized protein</fullName>
    </submittedName>
</protein>
<gene>
    <name evidence="1" type="ORF">SCLCIDRAFT_982325</name>
</gene>
<proteinExistence type="predicted"/>
<dbReference type="AlphaFoldDB" id="A0A0C3DV27"/>
<evidence type="ECO:0000313" key="2">
    <source>
        <dbReference type="Proteomes" id="UP000053989"/>
    </source>
</evidence>
<accession>A0A0C3DV27</accession>
<dbReference type="HOGENOM" id="CLU_1603716_0_0_1"/>